<reference evidence="4 5" key="1">
    <citation type="journal article" date="2015" name="Nature">
        <title>rRNA introns, odd ribosomes, and small enigmatic genomes across a large radiation of phyla.</title>
        <authorList>
            <person name="Brown C.T."/>
            <person name="Hug L.A."/>
            <person name="Thomas B.C."/>
            <person name="Sharon I."/>
            <person name="Castelle C.J."/>
            <person name="Singh A."/>
            <person name="Wilkins M.J."/>
            <person name="Williams K.H."/>
            <person name="Banfield J.F."/>
        </authorList>
    </citation>
    <scope>NUCLEOTIDE SEQUENCE [LARGE SCALE GENOMIC DNA]</scope>
</reference>
<comment type="caution">
    <text evidence="4">The sequence shown here is derived from an EMBL/GenBank/DDBJ whole genome shotgun (WGS) entry which is preliminary data.</text>
</comment>
<dbReference type="EMBL" id="LBTH01000020">
    <property type="protein sequence ID" value="KKQ35628.1"/>
    <property type="molecule type" value="Genomic_DNA"/>
</dbReference>
<dbReference type="InterPro" id="IPR037147">
    <property type="entry name" value="Ribosomal_bL28_sf"/>
</dbReference>
<proteinExistence type="predicted"/>
<keyword evidence="1" id="KW-0689">Ribosomal protein</keyword>
<dbReference type="GO" id="GO:0003735">
    <property type="term" value="F:structural constituent of ribosome"/>
    <property type="evidence" value="ECO:0007669"/>
    <property type="project" value="InterPro"/>
</dbReference>
<sequence length="93" mass="10394">MKMCIISHKTANFGKTRSHRAGKAGGTSGPWSKKAPAKSKKQEVNLRKIKVTNDKGSTETIRVSMKAYKKARQNEGRFNEKYSIANFHVIGNK</sequence>
<dbReference type="GO" id="GO:1990904">
    <property type="term" value="C:ribonucleoprotein complex"/>
    <property type="evidence" value="ECO:0007669"/>
    <property type="project" value="UniProtKB-KW"/>
</dbReference>
<organism evidence="4 5">
    <name type="scientific">candidate division WS6 bacterium GW2011_GWA2_37_6</name>
    <dbReference type="NCBI Taxonomy" id="1619087"/>
    <lineage>
        <taxon>Bacteria</taxon>
        <taxon>Candidatus Dojkabacteria</taxon>
    </lineage>
</organism>
<evidence type="ECO:0000313" key="5">
    <source>
        <dbReference type="Proteomes" id="UP000034852"/>
    </source>
</evidence>
<evidence type="ECO:0008006" key="6">
    <source>
        <dbReference type="Google" id="ProtNLM"/>
    </source>
</evidence>
<evidence type="ECO:0000256" key="2">
    <source>
        <dbReference type="ARBA" id="ARBA00023274"/>
    </source>
</evidence>
<evidence type="ECO:0000256" key="1">
    <source>
        <dbReference type="ARBA" id="ARBA00022980"/>
    </source>
</evidence>
<dbReference type="InterPro" id="IPR034704">
    <property type="entry name" value="Ribosomal_bL28/bL31-like_sf"/>
</dbReference>
<name>A0A0G0GXC9_9BACT</name>
<accession>A0A0G0GXC9</accession>
<protein>
    <recommendedName>
        <fullName evidence="6">50S ribosomal protein L28</fullName>
    </recommendedName>
</protein>
<dbReference type="Proteomes" id="UP000034852">
    <property type="component" value="Unassembled WGS sequence"/>
</dbReference>
<dbReference type="Gene3D" id="2.30.170.40">
    <property type="entry name" value="Ribosomal protein L28/L24"/>
    <property type="match status" value="1"/>
</dbReference>
<dbReference type="AlphaFoldDB" id="A0A0G0GXC9"/>
<dbReference type="SUPFAM" id="SSF143800">
    <property type="entry name" value="L28p-like"/>
    <property type="match status" value="1"/>
</dbReference>
<dbReference type="GO" id="GO:0005840">
    <property type="term" value="C:ribosome"/>
    <property type="evidence" value="ECO:0007669"/>
    <property type="project" value="UniProtKB-KW"/>
</dbReference>
<gene>
    <name evidence="4" type="ORF">US52_C0020G0005</name>
</gene>
<evidence type="ECO:0000313" key="4">
    <source>
        <dbReference type="EMBL" id="KKQ35628.1"/>
    </source>
</evidence>
<keyword evidence="2" id="KW-0687">Ribonucleoprotein</keyword>
<feature type="region of interest" description="Disordered" evidence="3">
    <location>
        <begin position="8"/>
        <end position="43"/>
    </location>
</feature>
<evidence type="ECO:0000256" key="3">
    <source>
        <dbReference type="SAM" id="MobiDB-lite"/>
    </source>
</evidence>